<organism evidence="2 3">
    <name type="scientific">Rhizobium miluonense</name>
    <dbReference type="NCBI Taxonomy" id="411945"/>
    <lineage>
        <taxon>Bacteria</taxon>
        <taxon>Pseudomonadati</taxon>
        <taxon>Pseudomonadota</taxon>
        <taxon>Alphaproteobacteria</taxon>
        <taxon>Hyphomicrobiales</taxon>
        <taxon>Rhizobiaceae</taxon>
        <taxon>Rhizobium/Agrobacterium group</taxon>
        <taxon>Rhizobium</taxon>
    </lineage>
</organism>
<keyword evidence="1" id="KW-1133">Transmembrane helix</keyword>
<gene>
    <name evidence="2" type="ORF">GA0061102_101565</name>
</gene>
<name>A0A1C3VMY5_9HYPH</name>
<feature type="transmembrane region" description="Helical" evidence="1">
    <location>
        <begin position="37"/>
        <end position="56"/>
    </location>
</feature>
<dbReference type="Proteomes" id="UP000199435">
    <property type="component" value="Unassembled WGS sequence"/>
</dbReference>
<dbReference type="AlphaFoldDB" id="A0A1C3VMY5"/>
<keyword evidence="1" id="KW-0472">Membrane</keyword>
<sequence length="231" mass="23979">MTQQSIHERIMSRNRNDAAIQNLVNDQTKPRRKWRKATFLSLLAIAIAGAAGYAVARYDLIGNLLPQPAVAAANDANPALPDTPFLQHAKQAGLQSCSTVFPVLGQLLTNGTQYNVQSIWNNEAADKHAVQALVGMNYATQGYSGPAAGIVFAAPIASGCEGAMVRVAPFTGSCPEVSAKFPNGSKLVNNLGQIGVYELGNDGGDAMLLPSGNGCVVISVASAAGKQGGSK</sequence>
<protein>
    <submittedName>
        <fullName evidence="2">Uncharacterized protein</fullName>
    </submittedName>
</protein>
<dbReference type="OrthoDB" id="7573289at2"/>
<evidence type="ECO:0000256" key="1">
    <source>
        <dbReference type="SAM" id="Phobius"/>
    </source>
</evidence>
<evidence type="ECO:0000313" key="3">
    <source>
        <dbReference type="Proteomes" id="UP000199435"/>
    </source>
</evidence>
<dbReference type="EMBL" id="FMAH01000015">
    <property type="protein sequence ID" value="SCB29068.1"/>
    <property type="molecule type" value="Genomic_DNA"/>
</dbReference>
<keyword evidence="1" id="KW-0812">Transmembrane</keyword>
<proteinExistence type="predicted"/>
<reference evidence="3" key="1">
    <citation type="submission" date="2016-08" db="EMBL/GenBank/DDBJ databases">
        <authorList>
            <person name="Varghese N."/>
            <person name="Submissions Spin"/>
        </authorList>
    </citation>
    <scope>NUCLEOTIDE SEQUENCE [LARGE SCALE GENOMIC DNA]</scope>
    <source>
        <strain evidence="3">HAMBI 2971</strain>
    </source>
</reference>
<dbReference type="RefSeq" id="WP_092849158.1">
    <property type="nucleotide sequence ID" value="NZ_FMAH01000015.1"/>
</dbReference>
<dbReference type="STRING" id="411945.GA0061102_101565"/>
<accession>A0A1C3VMY5</accession>
<keyword evidence="3" id="KW-1185">Reference proteome</keyword>
<evidence type="ECO:0000313" key="2">
    <source>
        <dbReference type="EMBL" id="SCB29068.1"/>
    </source>
</evidence>